<dbReference type="KEGG" id="acib:ACBT_1944"/>
<evidence type="ECO:0000313" key="2">
    <source>
        <dbReference type="EMBL" id="QKJ27839.1"/>
    </source>
</evidence>
<proteinExistence type="predicted"/>
<dbReference type="EMBL" id="CP054051">
    <property type="protein sequence ID" value="QKJ27839.1"/>
    <property type="molecule type" value="Genomic_DNA"/>
</dbReference>
<dbReference type="Proteomes" id="UP000509513">
    <property type="component" value="Chromosome"/>
</dbReference>
<dbReference type="RefSeq" id="WP_024774607.1">
    <property type="nucleotide sequence ID" value="NZ_CP054051.1"/>
</dbReference>
<evidence type="ECO:0000313" key="3">
    <source>
        <dbReference type="Proteomes" id="UP000509513"/>
    </source>
</evidence>
<name>A0A7L5JRU3_9BACT</name>
<keyword evidence="1" id="KW-0175">Coiled coil</keyword>
<evidence type="ECO:0000256" key="1">
    <source>
        <dbReference type="SAM" id="Coils"/>
    </source>
</evidence>
<reference evidence="2 3" key="1">
    <citation type="submission" date="2020-05" db="EMBL/GenBank/DDBJ databases">
        <title>Complete genome sequencing of Campylobacter and Arcobacter type strains.</title>
        <authorList>
            <person name="Miller W.G."/>
            <person name="Yee E."/>
        </authorList>
    </citation>
    <scope>NUCLEOTIDE SEQUENCE [LARGE SCALE GENOMIC DNA]</scope>
    <source>
        <strain evidence="2 3">LMG 21996</strain>
    </source>
</reference>
<accession>A0A7L5JRU3</accession>
<dbReference type="AlphaFoldDB" id="A0A7L5JRU3"/>
<protein>
    <submittedName>
        <fullName evidence="2">Uncharacterized protein</fullName>
    </submittedName>
</protein>
<gene>
    <name evidence="2" type="ORF">ACBT_1944</name>
</gene>
<dbReference type="OrthoDB" id="5349106at2"/>
<organism evidence="2 3">
    <name type="scientific">Aliarcobacter cibarius</name>
    <dbReference type="NCBI Taxonomy" id="255507"/>
    <lineage>
        <taxon>Bacteria</taxon>
        <taxon>Pseudomonadati</taxon>
        <taxon>Campylobacterota</taxon>
        <taxon>Epsilonproteobacteria</taxon>
        <taxon>Campylobacterales</taxon>
        <taxon>Arcobacteraceae</taxon>
        <taxon>Aliarcobacter</taxon>
    </lineage>
</organism>
<sequence length="420" mass="48088">MLVNYICRARILNIYIYGTPDFKKEIHKTLIDSNIKLKLGANNLIKEIESLTALKEIIAANPKEIFLIDDSKIIKKNSFAKKVKFLTPKDAIEEEFLLNSGIADLSVDSLEEIPKYILKKYEQEKAIEELNNNLEEDSTTENFKQEIILDDDNFNINLNNNETKENIEDSETILDDELSKLLVKNQEDTTKKDIDSSIAELENLFVDDDKINSYDTSNIDFNNNFGLNNISFDYDDNTIVNDTSSALDDEELLKSLMDIDDSSQNDFEGNFESNVEESFEDVDFLDMILNEEKNNKKEAETENLDITKELELNNLLNKIQEAKVFDEEIIKDEPKGVEMANDDFSELDLINEKDLLDALNLEQSAQQNSFEKPIQNNNVEVLNNNSDVVNISSSNVDDLAKLFSKILNNKTLEITIKIKD</sequence>
<feature type="coiled-coil region" evidence="1">
    <location>
        <begin position="282"/>
        <end position="310"/>
    </location>
</feature>